<dbReference type="RefSeq" id="WP_199470242.1">
    <property type="nucleotide sequence ID" value="NZ_JAEMNX010000034.1"/>
</dbReference>
<dbReference type="AlphaFoldDB" id="A0A934JZP6"/>
<evidence type="ECO:0000313" key="1">
    <source>
        <dbReference type="EMBL" id="MBJ7539847.1"/>
    </source>
</evidence>
<comment type="caution">
    <text evidence="1">The sequence shown here is derived from an EMBL/GenBank/DDBJ whole genome shotgun (WGS) entry which is preliminary data.</text>
</comment>
<name>A0A934JZP6_9GAMM</name>
<gene>
    <name evidence="1" type="ORF">I8J31_19425</name>
</gene>
<keyword evidence="2" id="KW-1185">Reference proteome</keyword>
<proteinExistence type="predicted"/>
<evidence type="ECO:0000313" key="2">
    <source>
        <dbReference type="Proteomes" id="UP000628710"/>
    </source>
</evidence>
<organism evidence="1 2">
    <name type="scientific">Marinomonas transparens</name>
    <dbReference type="NCBI Taxonomy" id="2795388"/>
    <lineage>
        <taxon>Bacteria</taxon>
        <taxon>Pseudomonadati</taxon>
        <taxon>Pseudomonadota</taxon>
        <taxon>Gammaproteobacteria</taxon>
        <taxon>Oceanospirillales</taxon>
        <taxon>Oceanospirillaceae</taxon>
        <taxon>Marinomonas</taxon>
    </lineage>
</organism>
<protein>
    <recommendedName>
        <fullName evidence="3">DUF4224 domain-containing protein</fullName>
    </recommendedName>
</protein>
<sequence length="67" mass="7493">MIINKDVLKEVIGGSNKAELIVRLNQSKIPYIIGRGGWPFTTEEAINKTMGVSDQKPETHDQVKIEI</sequence>
<accession>A0A934JZP6</accession>
<dbReference type="Proteomes" id="UP000628710">
    <property type="component" value="Unassembled WGS sequence"/>
</dbReference>
<evidence type="ECO:0008006" key="3">
    <source>
        <dbReference type="Google" id="ProtNLM"/>
    </source>
</evidence>
<dbReference type="EMBL" id="JAEMNX010000034">
    <property type="protein sequence ID" value="MBJ7539847.1"/>
    <property type="molecule type" value="Genomic_DNA"/>
</dbReference>
<reference evidence="1" key="1">
    <citation type="submission" date="2020-12" db="EMBL/GenBank/DDBJ databases">
        <title>Marinomonas arctica sp. nov., a psychrotolerant bacterium isolated from the Arctic.</title>
        <authorList>
            <person name="Zhang Y."/>
        </authorList>
    </citation>
    <scope>NUCLEOTIDE SEQUENCE</scope>
    <source>
        <strain evidence="1">C1424</strain>
    </source>
</reference>